<evidence type="ECO:0000256" key="1">
    <source>
        <dbReference type="ARBA" id="ARBA00004496"/>
    </source>
</evidence>
<reference evidence="5 6" key="1">
    <citation type="submission" date="2021-05" db="EMBL/GenBank/DDBJ databases">
        <title>Mycobacterium acidophilum sp. nov., an extremely acid-tolerant member of the genus Mycobacterium.</title>
        <authorList>
            <person name="Xia J."/>
        </authorList>
    </citation>
    <scope>NUCLEOTIDE SEQUENCE [LARGE SCALE GENOMIC DNA]</scope>
    <source>
        <strain evidence="5 6">M1</strain>
    </source>
</reference>
<keyword evidence="4" id="KW-0143">Chaperone</keyword>
<name>A0ABS5RQY5_9MYCO</name>
<evidence type="ECO:0000313" key="6">
    <source>
        <dbReference type="Proteomes" id="UP001519535"/>
    </source>
</evidence>
<protein>
    <submittedName>
        <fullName evidence="5">ESX secretion-associated protein EspG</fullName>
    </submittedName>
</protein>
<accession>A0ABS5RQY5</accession>
<evidence type="ECO:0000256" key="3">
    <source>
        <dbReference type="ARBA" id="ARBA00022490"/>
    </source>
</evidence>
<organism evidence="5 6">
    <name type="scientific">Mycolicibacter acidiphilus</name>
    <dbReference type="NCBI Taxonomy" id="2835306"/>
    <lineage>
        <taxon>Bacteria</taxon>
        <taxon>Bacillati</taxon>
        <taxon>Actinomycetota</taxon>
        <taxon>Actinomycetes</taxon>
        <taxon>Mycobacteriales</taxon>
        <taxon>Mycobacteriaceae</taxon>
        <taxon>Mycolicibacter</taxon>
    </lineage>
</organism>
<proteinExistence type="inferred from homology"/>
<comment type="caution">
    <text evidence="5">The sequence shown here is derived from an EMBL/GenBank/DDBJ whole genome shotgun (WGS) entry which is preliminary data.</text>
</comment>
<evidence type="ECO:0000313" key="5">
    <source>
        <dbReference type="EMBL" id="MBS9535989.1"/>
    </source>
</evidence>
<sequence length="250" mass="26238">MEQFPPLMMMRPFIAEADPPTGHPGLAVLKQAGVLDAEEAVHPQVRTWVEALGSPDVALCGDVARGASRLLFTIAKRGPVTVAMTRHEDDVVIENIGAVGSMRELAARILPVAGPPVAAAQFKPVMVPTADFMDGCAQIVGGEHSAAVVLSRLGLDADQRRVVTAAADRPLMTMSLLVMRAGRAKQDIGIASVAVIDTDAGRVVSGPVRSDNGAWWTMMAPGTVEAAGRALEALLGTVGVASWSEYRRAD</sequence>
<keyword evidence="6" id="KW-1185">Reference proteome</keyword>
<evidence type="ECO:0000256" key="2">
    <source>
        <dbReference type="ARBA" id="ARBA00006411"/>
    </source>
</evidence>
<keyword evidence="3" id="KW-0963">Cytoplasm</keyword>
<dbReference type="Proteomes" id="UP001519535">
    <property type="component" value="Unassembled WGS sequence"/>
</dbReference>
<dbReference type="Pfam" id="PF14011">
    <property type="entry name" value="ESX-1_EspG"/>
    <property type="match status" value="1"/>
</dbReference>
<comment type="subcellular location">
    <subcellularLocation>
        <location evidence="1">Cytoplasm</location>
    </subcellularLocation>
</comment>
<dbReference type="EMBL" id="JAHCLR010000070">
    <property type="protein sequence ID" value="MBS9535989.1"/>
    <property type="molecule type" value="Genomic_DNA"/>
</dbReference>
<dbReference type="InterPro" id="IPR025734">
    <property type="entry name" value="EspG"/>
</dbReference>
<comment type="similarity">
    <text evidence="2">Belongs to the EspG family.</text>
</comment>
<evidence type="ECO:0000256" key="4">
    <source>
        <dbReference type="ARBA" id="ARBA00023186"/>
    </source>
</evidence>
<gene>
    <name evidence="5" type="ORF">KIH27_20610</name>
</gene>